<feature type="region of interest" description="Disordered" evidence="1">
    <location>
        <begin position="52"/>
        <end position="100"/>
    </location>
</feature>
<organism evidence="2 3">
    <name type="scientific">Saxibacter everestensis</name>
    <dbReference type="NCBI Taxonomy" id="2909229"/>
    <lineage>
        <taxon>Bacteria</taxon>
        <taxon>Bacillati</taxon>
        <taxon>Actinomycetota</taxon>
        <taxon>Actinomycetes</taxon>
        <taxon>Micrococcales</taxon>
        <taxon>Brevibacteriaceae</taxon>
        <taxon>Saxibacter</taxon>
    </lineage>
</organism>
<proteinExistence type="predicted"/>
<protein>
    <submittedName>
        <fullName evidence="2">Uncharacterized protein</fullName>
    </submittedName>
</protein>
<evidence type="ECO:0000313" key="3">
    <source>
        <dbReference type="Proteomes" id="UP001209083"/>
    </source>
</evidence>
<evidence type="ECO:0000256" key="1">
    <source>
        <dbReference type="SAM" id="MobiDB-lite"/>
    </source>
</evidence>
<name>A0ABY8QWX6_9MICO</name>
<keyword evidence="3" id="KW-1185">Reference proteome</keyword>
<evidence type="ECO:0000313" key="2">
    <source>
        <dbReference type="EMBL" id="WGW12716.1"/>
    </source>
</evidence>
<feature type="compositionally biased region" description="Polar residues" evidence="1">
    <location>
        <begin position="269"/>
        <end position="279"/>
    </location>
</feature>
<gene>
    <name evidence="2" type="ORF">LWF01_02795</name>
</gene>
<accession>A0ABY8QWX6</accession>
<dbReference type="EMBL" id="CP090958">
    <property type="protein sequence ID" value="WGW12716.1"/>
    <property type="molecule type" value="Genomic_DNA"/>
</dbReference>
<feature type="region of interest" description="Disordered" evidence="1">
    <location>
        <begin position="229"/>
        <end position="279"/>
    </location>
</feature>
<sequence>MTGTFGRTSPKRFAFYDPDTSCWKMSEVTSLWGSEPFSATWPGSGMTRNGYSFELPTSAPPTPAPGSSSLLRTPEAKLGSSGPDYARVNRPGSGGSDLATAASLLPTPRATRGGSATETVALLPTPSVADALGGHERRGGSRSNELLLNGVAKTLFPTPTTQPDTGNGHARNLGNEAKLLPTPQAHDAQKGKTAEQVAAMRARGHGVANLNELAENELIKLLPTPRALDSTGVRGRTPNRSEEANARAGATLTDVTEHDLLSTGGRIVQPSNPQDEAED</sequence>
<dbReference type="Proteomes" id="UP001209083">
    <property type="component" value="Chromosome"/>
</dbReference>
<reference evidence="2 3" key="1">
    <citation type="submission" date="2023-05" db="EMBL/GenBank/DDBJ databases">
        <title>Lithophilousrod everest ZFBP1038 complete genpme.</title>
        <authorList>
            <person name="Tian M."/>
        </authorList>
    </citation>
    <scope>NUCLEOTIDE SEQUENCE [LARGE SCALE GENOMIC DNA]</scope>
    <source>
        <strain evidence="2 3">ZFBP1038</strain>
    </source>
</reference>